<protein>
    <submittedName>
        <fullName evidence="2">Uncharacterized protein</fullName>
    </submittedName>
</protein>
<reference evidence="3" key="2">
    <citation type="journal article" date="2018" name="Plant J.">
        <title>The Sorghum bicolor reference genome: improved assembly, gene annotations, a transcriptome atlas, and signatures of genome organization.</title>
        <authorList>
            <person name="McCormick R.F."/>
            <person name="Truong S.K."/>
            <person name="Sreedasyam A."/>
            <person name="Jenkins J."/>
            <person name="Shu S."/>
            <person name="Sims D."/>
            <person name="Kennedy M."/>
            <person name="Amirebrahimi M."/>
            <person name="Weers B.D."/>
            <person name="McKinley B."/>
            <person name="Mattison A."/>
            <person name="Morishige D.T."/>
            <person name="Grimwood J."/>
            <person name="Schmutz J."/>
            <person name="Mullet J.E."/>
        </authorList>
    </citation>
    <scope>NUCLEOTIDE SEQUENCE [LARGE SCALE GENOMIC DNA]</scope>
    <source>
        <strain evidence="3">cv. BTx623</strain>
    </source>
</reference>
<organism evidence="2 3">
    <name type="scientific">Sorghum bicolor</name>
    <name type="common">Sorghum</name>
    <name type="synonym">Sorghum vulgare</name>
    <dbReference type="NCBI Taxonomy" id="4558"/>
    <lineage>
        <taxon>Eukaryota</taxon>
        <taxon>Viridiplantae</taxon>
        <taxon>Streptophyta</taxon>
        <taxon>Embryophyta</taxon>
        <taxon>Tracheophyta</taxon>
        <taxon>Spermatophyta</taxon>
        <taxon>Magnoliopsida</taxon>
        <taxon>Liliopsida</taxon>
        <taxon>Poales</taxon>
        <taxon>Poaceae</taxon>
        <taxon>PACMAD clade</taxon>
        <taxon>Panicoideae</taxon>
        <taxon>Andropogonodae</taxon>
        <taxon>Andropogoneae</taxon>
        <taxon>Sorghinae</taxon>
        <taxon>Sorghum</taxon>
    </lineage>
</organism>
<evidence type="ECO:0000313" key="2">
    <source>
        <dbReference type="EMBL" id="KXG32393.1"/>
    </source>
</evidence>
<feature type="coiled-coil region" evidence="1">
    <location>
        <begin position="21"/>
        <end position="48"/>
    </location>
</feature>
<evidence type="ECO:0000256" key="1">
    <source>
        <dbReference type="SAM" id="Coils"/>
    </source>
</evidence>
<dbReference type="Gramene" id="KXG32393">
    <property type="protein sequence ID" value="KXG32393"/>
    <property type="gene ID" value="SORBI_3003G148200"/>
</dbReference>
<accession>A0A1B6Q3A0</accession>
<dbReference type="EMBL" id="CM000762">
    <property type="protein sequence ID" value="KXG32393.1"/>
    <property type="molecule type" value="Genomic_DNA"/>
</dbReference>
<sequence>MDEEDDDMDGADVGMAATLDNTVKLQKLDEMKCRLKEMEEEVAALRDT</sequence>
<gene>
    <name evidence="2" type="ORF">SORBI_3003G148200</name>
</gene>
<keyword evidence="1" id="KW-0175">Coiled coil</keyword>
<proteinExistence type="predicted"/>
<dbReference type="STRING" id="4558.A0A1B6Q3A0"/>
<evidence type="ECO:0000313" key="3">
    <source>
        <dbReference type="Proteomes" id="UP000000768"/>
    </source>
</evidence>
<dbReference type="AlphaFoldDB" id="A0A1B6Q3A0"/>
<dbReference type="Proteomes" id="UP000000768">
    <property type="component" value="Chromosome 3"/>
</dbReference>
<name>A0A1B6Q3A0_SORBI</name>
<dbReference type="InParanoid" id="A0A1B6Q3A0"/>
<keyword evidence="3" id="KW-1185">Reference proteome</keyword>
<reference evidence="2 3" key="1">
    <citation type="journal article" date="2009" name="Nature">
        <title>The Sorghum bicolor genome and the diversification of grasses.</title>
        <authorList>
            <person name="Paterson A.H."/>
            <person name="Bowers J.E."/>
            <person name="Bruggmann R."/>
            <person name="Dubchak I."/>
            <person name="Grimwood J."/>
            <person name="Gundlach H."/>
            <person name="Haberer G."/>
            <person name="Hellsten U."/>
            <person name="Mitros T."/>
            <person name="Poliakov A."/>
            <person name="Schmutz J."/>
            <person name="Spannagl M."/>
            <person name="Tang H."/>
            <person name="Wang X."/>
            <person name="Wicker T."/>
            <person name="Bharti A.K."/>
            <person name="Chapman J."/>
            <person name="Feltus F.A."/>
            <person name="Gowik U."/>
            <person name="Grigoriev I.V."/>
            <person name="Lyons E."/>
            <person name="Maher C.A."/>
            <person name="Martis M."/>
            <person name="Narechania A."/>
            <person name="Otillar R.P."/>
            <person name="Penning B.W."/>
            <person name="Salamov A.A."/>
            <person name="Wang Y."/>
            <person name="Zhang L."/>
            <person name="Carpita N.C."/>
            <person name="Freeling M."/>
            <person name="Gingle A.R."/>
            <person name="Hash C.T."/>
            <person name="Keller B."/>
            <person name="Klein P."/>
            <person name="Kresovich S."/>
            <person name="McCann M.C."/>
            <person name="Ming R."/>
            <person name="Peterson D.G."/>
            <person name="Mehboob-ur-Rahman"/>
            <person name="Ware D."/>
            <person name="Westhoff P."/>
            <person name="Mayer K.F."/>
            <person name="Messing J."/>
            <person name="Rokhsar D.S."/>
        </authorList>
    </citation>
    <scope>NUCLEOTIDE SEQUENCE [LARGE SCALE GENOMIC DNA]</scope>
    <source>
        <strain evidence="3">cv. BTx623</strain>
    </source>
</reference>